<protein>
    <recommendedName>
        <fullName evidence="2">ATP-dependent DNA helicase RecG C-terminal domain-containing protein</fullName>
    </recommendedName>
</protein>
<dbReference type="Gene3D" id="3.30.565.60">
    <property type="match status" value="1"/>
</dbReference>
<gene>
    <name evidence="1" type="ORF">EZS27_024198</name>
</gene>
<comment type="caution">
    <text evidence="1">The sequence shown here is derived from an EMBL/GenBank/DDBJ whole genome shotgun (WGS) entry which is preliminary data.</text>
</comment>
<reference evidence="1" key="1">
    <citation type="submission" date="2019-03" db="EMBL/GenBank/DDBJ databases">
        <title>Single cell metagenomics reveals metabolic interactions within the superorganism composed of flagellate Streblomastix strix and complex community of Bacteroidetes bacteria on its surface.</title>
        <authorList>
            <person name="Treitli S.C."/>
            <person name="Kolisko M."/>
            <person name="Husnik F."/>
            <person name="Keeling P."/>
            <person name="Hampl V."/>
        </authorList>
    </citation>
    <scope>NUCLEOTIDE SEQUENCE</scope>
    <source>
        <strain evidence="1">STM</strain>
    </source>
</reference>
<dbReference type="InterPro" id="IPR038475">
    <property type="entry name" value="RecG_C_sf"/>
</dbReference>
<dbReference type="AlphaFoldDB" id="A0A5J4QZC1"/>
<sequence>PIYLAGYIERMGTGTGDIVSKCLDLGLKQPEFIQDEEFKVILWRPEQDSEGINANNEGVKEKSEGVNMNFEGIKESMQKDLGKIYTHIKNNPLTKSVDIELLIGKSNATVERYLKILKDNKRIEYSGSLKTGGYRIMDDTHSVKREQPLHFVFPEF</sequence>
<evidence type="ECO:0000313" key="1">
    <source>
        <dbReference type="EMBL" id="KAA6326729.1"/>
    </source>
</evidence>
<accession>A0A5J4QZC1</accession>
<name>A0A5J4QZC1_9ZZZZ</name>
<proteinExistence type="predicted"/>
<evidence type="ECO:0008006" key="2">
    <source>
        <dbReference type="Google" id="ProtNLM"/>
    </source>
</evidence>
<feature type="non-terminal residue" evidence="1">
    <location>
        <position position="1"/>
    </location>
</feature>
<dbReference type="EMBL" id="SNRY01002113">
    <property type="protein sequence ID" value="KAA6326729.1"/>
    <property type="molecule type" value="Genomic_DNA"/>
</dbReference>
<organism evidence="1">
    <name type="scientific">termite gut metagenome</name>
    <dbReference type="NCBI Taxonomy" id="433724"/>
    <lineage>
        <taxon>unclassified sequences</taxon>
        <taxon>metagenomes</taxon>
        <taxon>organismal metagenomes</taxon>
    </lineage>
</organism>